<dbReference type="PANTHER" id="PTHR11122">
    <property type="entry name" value="APOSPORY-ASSOCIATED PROTEIN C-RELATED"/>
    <property type="match status" value="1"/>
</dbReference>
<gene>
    <name evidence="6" type="ORF">NQ318_013682</name>
</gene>
<dbReference type="Gene3D" id="2.70.98.10">
    <property type="match status" value="1"/>
</dbReference>
<dbReference type="InterPro" id="IPR014718">
    <property type="entry name" value="GH-type_carb-bd"/>
</dbReference>
<dbReference type="GO" id="GO:0004034">
    <property type="term" value="F:aldose 1-epimerase activity"/>
    <property type="evidence" value="ECO:0007669"/>
    <property type="project" value="UniProtKB-EC"/>
</dbReference>
<dbReference type="GO" id="GO:0005737">
    <property type="term" value="C:cytoplasm"/>
    <property type="evidence" value="ECO:0007669"/>
    <property type="project" value="TreeGrafter"/>
</dbReference>
<feature type="non-terminal residue" evidence="6">
    <location>
        <position position="221"/>
    </location>
</feature>
<evidence type="ECO:0000256" key="1">
    <source>
        <dbReference type="ARBA" id="ARBA00001712"/>
    </source>
</evidence>
<comment type="pathway">
    <text evidence="2">Carbohydrate metabolism; galactose metabolism.</text>
</comment>
<sequence>MQYQNETVTLNRGDYTTCTINLHGATVTSWRFEDEELLFVSRQSKFSGLLQVRGGMAFVFPHFGMWFFGPQHGFGRNLRWNLEEGPAVLKDSGDVYATFSLRSSAYTDSMWNFKFDITYRVTLCEKEIKFEVFIENSSKHFPFEFSILQHSLFKVPDVTKCSLIGFKNIMYRDETTGTKDMDPVILAPSMKDLKLEIGKHYEKDINVWNPWAEMSKSIHDL</sequence>
<evidence type="ECO:0000256" key="4">
    <source>
        <dbReference type="ARBA" id="ARBA00032729"/>
    </source>
</evidence>
<organism evidence="6 7">
    <name type="scientific">Aromia moschata</name>
    <dbReference type="NCBI Taxonomy" id="1265417"/>
    <lineage>
        <taxon>Eukaryota</taxon>
        <taxon>Metazoa</taxon>
        <taxon>Ecdysozoa</taxon>
        <taxon>Arthropoda</taxon>
        <taxon>Hexapoda</taxon>
        <taxon>Insecta</taxon>
        <taxon>Pterygota</taxon>
        <taxon>Neoptera</taxon>
        <taxon>Endopterygota</taxon>
        <taxon>Coleoptera</taxon>
        <taxon>Polyphaga</taxon>
        <taxon>Cucujiformia</taxon>
        <taxon>Chrysomeloidea</taxon>
        <taxon>Cerambycidae</taxon>
        <taxon>Cerambycinae</taxon>
        <taxon>Callichromatini</taxon>
        <taxon>Aromia</taxon>
    </lineage>
</organism>
<evidence type="ECO:0000256" key="5">
    <source>
        <dbReference type="ARBA" id="ARBA00045743"/>
    </source>
</evidence>
<dbReference type="Pfam" id="PF01263">
    <property type="entry name" value="Aldose_epim"/>
    <property type="match status" value="1"/>
</dbReference>
<evidence type="ECO:0000256" key="2">
    <source>
        <dbReference type="ARBA" id="ARBA00004947"/>
    </source>
</evidence>
<dbReference type="InterPro" id="IPR008183">
    <property type="entry name" value="Aldose_1/G6P_1-epimerase"/>
</dbReference>
<comment type="catalytic activity">
    <reaction evidence="1">
        <text>alpha-D-galactose = beta-D-galactose</text>
        <dbReference type="Rhea" id="RHEA:28675"/>
        <dbReference type="ChEBI" id="CHEBI:27667"/>
        <dbReference type="ChEBI" id="CHEBI:28061"/>
        <dbReference type="EC" id="5.1.3.3"/>
    </reaction>
    <physiologicalReaction direction="right-to-left" evidence="1">
        <dbReference type="Rhea" id="RHEA:28677"/>
    </physiologicalReaction>
</comment>
<evidence type="ECO:0000313" key="7">
    <source>
        <dbReference type="Proteomes" id="UP001162162"/>
    </source>
</evidence>
<dbReference type="GO" id="GO:0030246">
    <property type="term" value="F:carbohydrate binding"/>
    <property type="evidence" value="ECO:0007669"/>
    <property type="project" value="InterPro"/>
</dbReference>
<evidence type="ECO:0000313" key="6">
    <source>
        <dbReference type="EMBL" id="KAJ8960402.1"/>
    </source>
</evidence>
<dbReference type="Proteomes" id="UP001162162">
    <property type="component" value="Unassembled WGS sequence"/>
</dbReference>
<comment type="function">
    <text evidence="5">Mutarotase that catalyzes the interconversion of beta-D-galactose and alpha-D-galactose during galactose metabolism. Beta-D-galactose is metabolized in the liver into glucose 1-phosphate, the primary metabolic fuel, by the action of four enzymes that constitute the Leloir pathway: GALM, GALK1 (galactokinase), GALT (galactose-1-phosphate uridylyltransferase) and GALE (UDP-galactose-4'-epimerase). Involved in the maintenance of the equilibrium between the beta- and alpha-anomers of galactose, therefore ensuring a sufficient supply of the alpha-anomer for GALK1. Also active on D-glucose although shows a preference for galactose over glucose.</text>
</comment>
<reference evidence="6" key="1">
    <citation type="journal article" date="2023" name="Insect Mol. Biol.">
        <title>Genome sequencing provides insights into the evolution of gene families encoding plant cell wall-degrading enzymes in longhorned beetles.</title>
        <authorList>
            <person name="Shin N.R."/>
            <person name="Okamura Y."/>
            <person name="Kirsch R."/>
            <person name="Pauchet Y."/>
        </authorList>
    </citation>
    <scope>NUCLEOTIDE SEQUENCE</scope>
    <source>
        <strain evidence="6">AMC_N1</strain>
    </source>
</reference>
<proteinExistence type="predicted"/>
<dbReference type="AlphaFoldDB" id="A0AAV8ZA85"/>
<dbReference type="PANTHER" id="PTHR11122:SF13">
    <property type="entry name" value="GLUCOSE-6-PHOSPHATE 1-EPIMERASE"/>
    <property type="match status" value="1"/>
</dbReference>
<dbReference type="GO" id="GO:0005975">
    <property type="term" value="P:carbohydrate metabolic process"/>
    <property type="evidence" value="ECO:0007669"/>
    <property type="project" value="InterPro"/>
</dbReference>
<dbReference type="EMBL" id="JAPWTK010000008">
    <property type="protein sequence ID" value="KAJ8960402.1"/>
    <property type="molecule type" value="Genomic_DNA"/>
</dbReference>
<name>A0AAV8ZA85_9CUCU</name>
<protein>
    <recommendedName>
        <fullName evidence="3">Galactose mutarotase</fullName>
    </recommendedName>
    <alternativeName>
        <fullName evidence="4">Aldose 1-epimerase</fullName>
    </alternativeName>
</protein>
<dbReference type="GO" id="GO:0047938">
    <property type="term" value="F:glucose-6-phosphate 1-epimerase activity"/>
    <property type="evidence" value="ECO:0007669"/>
    <property type="project" value="TreeGrafter"/>
</dbReference>
<evidence type="ECO:0000256" key="3">
    <source>
        <dbReference type="ARBA" id="ARBA00021023"/>
    </source>
</evidence>
<accession>A0AAV8ZA85</accession>
<dbReference type="SUPFAM" id="SSF74650">
    <property type="entry name" value="Galactose mutarotase-like"/>
    <property type="match status" value="1"/>
</dbReference>
<comment type="caution">
    <text evidence="6">The sequence shown here is derived from an EMBL/GenBank/DDBJ whole genome shotgun (WGS) entry which is preliminary data.</text>
</comment>
<keyword evidence="7" id="KW-1185">Reference proteome</keyword>
<dbReference type="InterPro" id="IPR011013">
    <property type="entry name" value="Gal_mutarotase_sf_dom"/>
</dbReference>